<evidence type="ECO:0000256" key="2">
    <source>
        <dbReference type="ARBA" id="ARBA00023125"/>
    </source>
</evidence>
<name>A0ABZ3JDE6_9MYCO</name>
<dbReference type="PRINTS" id="PR00455">
    <property type="entry name" value="HTHTETR"/>
</dbReference>
<evidence type="ECO:0000313" key="6">
    <source>
        <dbReference type="EMBL" id="CAJ1511028.1"/>
    </source>
</evidence>
<evidence type="ECO:0000259" key="5">
    <source>
        <dbReference type="PROSITE" id="PS50977"/>
    </source>
</evidence>
<keyword evidence="7" id="KW-1185">Reference proteome</keyword>
<dbReference type="PANTHER" id="PTHR30055:SF234">
    <property type="entry name" value="HTH-TYPE TRANSCRIPTIONAL REGULATOR BETI"/>
    <property type="match status" value="1"/>
</dbReference>
<dbReference type="InterPro" id="IPR009057">
    <property type="entry name" value="Homeodomain-like_sf"/>
</dbReference>
<feature type="domain" description="HTH tetR-type" evidence="5">
    <location>
        <begin position="16"/>
        <end position="75"/>
    </location>
</feature>
<dbReference type="SUPFAM" id="SSF46689">
    <property type="entry name" value="Homeodomain-like"/>
    <property type="match status" value="1"/>
</dbReference>
<dbReference type="EMBL" id="OY726397">
    <property type="protein sequence ID" value="CAJ1511028.1"/>
    <property type="molecule type" value="Genomic_DNA"/>
</dbReference>
<dbReference type="Gene3D" id="1.10.357.10">
    <property type="entry name" value="Tetracycline Repressor, domain 2"/>
    <property type="match status" value="1"/>
</dbReference>
<evidence type="ECO:0000256" key="3">
    <source>
        <dbReference type="ARBA" id="ARBA00023163"/>
    </source>
</evidence>
<proteinExistence type="predicted"/>
<organism evidence="6 7">
    <name type="scientific">[Mycobacterium] burgundiense</name>
    <dbReference type="NCBI Taxonomy" id="3064286"/>
    <lineage>
        <taxon>Bacteria</taxon>
        <taxon>Bacillati</taxon>
        <taxon>Actinomycetota</taxon>
        <taxon>Actinomycetes</taxon>
        <taxon>Mycobacteriales</taxon>
        <taxon>Mycobacteriaceae</taxon>
        <taxon>Mycolicibacterium</taxon>
    </lineage>
</organism>
<protein>
    <submittedName>
        <fullName evidence="6">TetR/AcrR family transcriptional regulator</fullName>
    </submittedName>
</protein>
<keyword evidence="3" id="KW-0804">Transcription</keyword>
<dbReference type="InterPro" id="IPR050109">
    <property type="entry name" value="HTH-type_TetR-like_transc_reg"/>
</dbReference>
<gene>
    <name evidence="6" type="ORF">MU0053_004945</name>
</gene>
<dbReference type="Proteomes" id="UP001190465">
    <property type="component" value="Chromosome"/>
</dbReference>
<accession>A0ABZ3JDE6</accession>
<feature type="DNA-binding region" description="H-T-H motif" evidence="4">
    <location>
        <begin position="38"/>
        <end position="57"/>
    </location>
</feature>
<evidence type="ECO:0000313" key="7">
    <source>
        <dbReference type="Proteomes" id="UP001190465"/>
    </source>
</evidence>
<dbReference type="PROSITE" id="PS50977">
    <property type="entry name" value="HTH_TETR_2"/>
    <property type="match status" value="1"/>
</dbReference>
<dbReference type="Pfam" id="PF00440">
    <property type="entry name" value="TetR_N"/>
    <property type="match status" value="1"/>
</dbReference>
<evidence type="ECO:0000256" key="1">
    <source>
        <dbReference type="ARBA" id="ARBA00023015"/>
    </source>
</evidence>
<sequence length="217" mass="23305">MARRRGWVGDPPGNDEEAAERIVAAAVKLIAQRGAAVSIADVAAELGVIRQTVYRYFPTADAVMKAAAFASVDGFLDQLAAAVQGITDPADAMVEGVLFALEEVARTPHLGTLLSESYGGAHTGDVASETAQGFGLRMLARFDVDWAQYGYDESAKRDLVEFTLRVMLSFFVAPNDASRSREELRRFLRDWLGSAILARRTDADGGSPRQRPGGIGA</sequence>
<keyword evidence="1" id="KW-0805">Transcription regulation</keyword>
<dbReference type="PANTHER" id="PTHR30055">
    <property type="entry name" value="HTH-TYPE TRANSCRIPTIONAL REGULATOR RUTR"/>
    <property type="match status" value="1"/>
</dbReference>
<keyword evidence="2 4" id="KW-0238">DNA-binding</keyword>
<dbReference type="InterPro" id="IPR001647">
    <property type="entry name" value="HTH_TetR"/>
</dbReference>
<reference evidence="6 7" key="1">
    <citation type="submission" date="2023-08" db="EMBL/GenBank/DDBJ databases">
        <authorList>
            <person name="Folkvardsen B D."/>
            <person name="Norman A."/>
        </authorList>
    </citation>
    <scope>NUCLEOTIDE SEQUENCE [LARGE SCALE GENOMIC DNA]</scope>
    <source>
        <strain evidence="6 7">Mu0053</strain>
    </source>
</reference>
<evidence type="ECO:0000256" key="4">
    <source>
        <dbReference type="PROSITE-ProRule" id="PRU00335"/>
    </source>
</evidence>
<dbReference type="RefSeq" id="WP_308480204.1">
    <property type="nucleotide sequence ID" value="NZ_OY726397.1"/>
</dbReference>